<reference evidence="2" key="1">
    <citation type="submission" date="2022-11" db="UniProtKB">
        <authorList>
            <consortium name="WormBaseParasite"/>
        </authorList>
    </citation>
    <scope>IDENTIFICATION</scope>
</reference>
<sequence>MFAVSSLTKEWMKILIIQILILADLNGILIDFKQPQIQQHLKNYLFFPNPKSHPILPKKNFFHCFFLFNTKKDL</sequence>
<name>A0AC34GDJ9_9BILA</name>
<proteinExistence type="predicted"/>
<organism evidence="1 2">
    <name type="scientific">Panagrolaimus sp. ES5</name>
    <dbReference type="NCBI Taxonomy" id="591445"/>
    <lineage>
        <taxon>Eukaryota</taxon>
        <taxon>Metazoa</taxon>
        <taxon>Ecdysozoa</taxon>
        <taxon>Nematoda</taxon>
        <taxon>Chromadorea</taxon>
        <taxon>Rhabditida</taxon>
        <taxon>Tylenchina</taxon>
        <taxon>Panagrolaimomorpha</taxon>
        <taxon>Panagrolaimoidea</taxon>
        <taxon>Panagrolaimidae</taxon>
        <taxon>Panagrolaimus</taxon>
    </lineage>
</organism>
<dbReference type="WBParaSite" id="ES5_v2.g27578.t1">
    <property type="protein sequence ID" value="ES5_v2.g27578.t1"/>
    <property type="gene ID" value="ES5_v2.g27578"/>
</dbReference>
<evidence type="ECO:0000313" key="1">
    <source>
        <dbReference type="Proteomes" id="UP000887579"/>
    </source>
</evidence>
<dbReference type="Proteomes" id="UP000887579">
    <property type="component" value="Unplaced"/>
</dbReference>
<accession>A0AC34GDJ9</accession>
<protein>
    <submittedName>
        <fullName evidence="2">Uncharacterized protein</fullName>
    </submittedName>
</protein>
<evidence type="ECO:0000313" key="2">
    <source>
        <dbReference type="WBParaSite" id="ES5_v2.g27578.t1"/>
    </source>
</evidence>